<protein>
    <recommendedName>
        <fullName evidence="3">NmrA-like domain-containing protein</fullName>
    </recommendedName>
</protein>
<dbReference type="SUPFAM" id="SSF51735">
    <property type="entry name" value="NAD(P)-binding Rossmann-fold domains"/>
    <property type="match status" value="1"/>
</dbReference>
<name>A0A2H3H1G0_FUSOX</name>
<dbReference type="Gene3D" id="3.40.50.720">
    <property type="entry name" value="NAD(P)-binding Rossmann-like Domain"/>
    <property type="match status" value="1"/>
</dbReference>
<evidence type="ECO:0000259" key="3">
    <source>
        <dbReference type="Pfam" id="PF05368"/>
    </source>
</evidence>
<proteinExistence type="inferred from homology"/>
<dbReference type="InterPro" id="IPR051164">
    <property type="entry name" value="NmrA-like_oxidored"/>
</dbReference>
<sequence length="349" mass="38448">MTSKIITVVGITGTQGASVARTFLAEGGWHVRGITRDPSKPSSQEWVSQGVEIVQGDLNDLNSLKSAFAGSSVIFGVTDFWGIVRDPDVQKQAQEQGQQVNQRAYDVEVQQGRNIVDAANATVGTLDRFVLSTLSPTKKWSKGKYTHNYHFDAKWEAVEYLKATYSELAEKTSYLQVALYLTNWKGDLGKPSKQPDGTYLLAVPSDGDGKVAFVDAGHDTGKFPNRPRGLHHLTVSFLGAFTKALVQVKPGIVLLGYSSLLSWKEYAALWGKIHNVECHFHRLDRKVLENAIPGGIGEELADMLEYIGEFGYDGGDPDIVYPENLDVDVPVYTAEEYIKNEDWSAVFGV</sequence>
<evidence type="ECO:0000313" key="5">
    <source>
        <dbReference type="Proteomes" id="UP000219602"/>
    </source>
</evidence>
<keyword evidence="2" id="KW-0521">NADP</keyword>
<accession>A0A2H3H1G0</accession>
<dbReference type="PANTHER" id="PTHR42748">
    <property type="entry name" value="NITROGEN METABOLITE REPRESSION PROTEIN NMRA FAMILY MEMBER"/>
    <property type="match status" value="1"/>
</dbReference>
<dbReference type="CDD" id="cd05251">
    <property type="entry name" value="NmrA_like_SDR_a"/>
    <property type="match status" value="1"/>
</dbReference>
<reference evidence="4 5" key="2">
    <citation type="journal article" date="2017" name="Sci. Rep.">
        <title>A mobile pathogenicity chromosome in Fusarium oxysporum for infection of multiple cucurbit species.</title>
        <authorList>
            <person name="van Dam P."/>
            <person name="Fokkens L."/>
            <person name="Ayukawa Y."/>
            <person name="van der Gragt M."/>
            <person name="Ter Horst A."/>
            <person name="Brankovics B."/>
            <person name="Houterman P.M."/>
            <person name="Arie T."/>
            <person name="Rep M."/>
        </authorList>
    </citation>
    <scope>NUCLEOTIDE SEQUENCE [LARGE SCALE GENOMIC DNA]</scope>
    <source>
        <strain evidence="4 5">Forc016</strain>
    </source>
</reference>
<dbReference type="PANTHER" id="PTHR42748:SF26">
    <property type="entry name" value="NMRA-LIKE DOMAIN-CONTAINING PROTEIN"/>
    <property type="match status" value="1"/>
</dbReference>
<evidence type="ECO:0000256" key="2">
    <source>
        <dbReference type="ARBA" id="ARBA00022857"/>
    </source>
</evidence>
<organism evidence="4 5">
    <name type="scientific">Fusarium oxysporum f. sp. radicis-cucumerinum</name>
    <dbReference type="NCBI Taxonomy" id="327505"/>
    <lineage>
        <taxon>Eukaryota</taxon>
        <taxon>Fungi</taxon>
        <taxon>Dikarya</taxon>
        <taxon>Ascomycota</taxon>
        <taxon>Pezizomycotina</taxon>
        <taxon>Sordariomycetes</taxon>
        <taxon>Hypocreomycetidae</taxon>
        <taxon>Hypocreales</taxon>
        <taxon>Nectriaceae</taxon>
        <taxon>Fusarium</taxon>
        <taxon>Fusarium oxysporum species complex</taxon>
    </lineage>
</organism>
<reference evidence="4 5" key="1">
    <citation type="journal article" date="2016" name="Environ. Microbiol.">
        <title>Effector profiles distinguish formae speciales of Fusarium oxysporum.</title>
        <authorList>
            <person name="van Dam P."/>
            <person name="Fokkens L."/>
            <person name="Schmidt S.M."/>
            <person name="Linmans J.H."/>
            <person name="Kistler H.C."/>
            <person name="Ma L.J."/>
            <person name="Rep M."/>
        </authorList>
    </citation>
    <scope>NUCLEOTIDE SEQUENCE [LARGE SCALE GENOMIC DNA]</scope>
    <source>
        <strain evidence="4 5">Forc016</strain>
    </source>
</reference>
<dbReference type="Gene3D" id="3.90.25.10">
    <property type="entry name" value="UDP-galactose 4-epimerase, domain 1"/>
    <property type="match status" value="1"/>
</dbReference>
<dbReference type="InterPro" id="IPR008030">
    <property type="entry name" value="NmrA-like"/>
</dbReference>
<dbReference type="InterPro" id="IPR036291">
    <property type="entry name" value="NAD(P)-bd_dom_sf"/>
</dbReference>
<gene>
    <name evidence="4" type="ORF">AU210_008561</name>
</gene>
<feature type="domain" description="NmrA-like" evidence="3">
    <location>
        <begin position="3"/>
        <end position="331"/>
    </location>
</feature>
<dbReference type="STRING" id="327505.A0A2H3H1G0"/>
<dbReference type="AlphaFoldDB" id="A0A2H3H1G0"/>
<dbReference type="GO" id="GO:0005634">
    <property type="term" value="C:nucleus"/>
    <property type="evidence" value="ECO:0007669"/>
    <property type="project" value="TreeGrafter"/>
</dbReference>
<evidence type="ECO:0000313" key="4">
    <source>
        <dbReference type="EMBL" id="PCD36006.1"/>
    </source>
</evidence>
<dbReference type="Proteomes" id="UP000219602">
    <property type="component" value="Chromosome 7"/>
</dbReference>
<dbReference type="EMBL" id="MABQ02000005">
    <property type="protein sequence ID" value="PCD36006.1"/>
    <property type="molecule type" value="Genomic_DNA"/>
</dbReference>
<comment type="caution">
    <text evidence="4">The sequence shown here is derived from an EMBL/GenBank/DDBJ whole genome shotgun (WGS) entry which is preliminary data.</text>
</comment>
<comment type="similarity">
    <text evidence="1">Belongs to the NmrA-type oxidoreductase family.</text>
</comment>
<evidence type="ECO:0000256" key="1">
    <source>
        <dbReference type="ARBA" id="ARBA00006328"/>
    </source>
</evidence>
<dbReference type="Pfam" id="PF05368">
    <property type="entry name" value="NmrA"/>
    <property type="match status" value="1"/>
</dbReference>